<dbReference type="AlphaFoldDB" id="A0A2P6FH60"/>
<organism evidence="2 3">
    <name type="scientific">Pseudogymnoascus verrucosus</name>
    <dbReference type="NCBI Taxonomy" id="342668"/>
    <lineage>
        <taxon>Eukaryota</taxon>
        <taxon>Fungi</taxon>
        <taxon>Dikarya</taxon>
        <taxon>Ascomycota</taxon>
        <taxon>Pezizomycotina</taxon>
        <taxon>Leotiomycetes</taxon>
        <taxon>Thelebolales</taxon>
        <taxon>Thelebolaceae</taxon>
        <taxon>Pseudogymnoascus</taxon>
    </lineage>
</organism>
<protein>
    <submittedName>
        <fullName evidence="2">Uncharacterized protein</fullName>
    </submittedName>
</protein>
<dbReference type="Proteomes" id="UP000091956">
    <property type="component" value="Unassembled WGS sequence"/>
</dbReference>
<proteinExistence type="predicted"/>
<dbReference type="GeneID" id="84234315"/>
<feature type="region of interest" description="Disordered" evidence="1">
    <location>
        <begin position="1"/>
        <end position="61"/>
    </location>
</feature>
<feature type="compositionally biased region" description="Pro residues" evidence="1">
    <location>
        <begin position="113"/>
        <end position="125"/>
    </location>
</feature>
<dbReference type="EMBL" id="KV460218">
    <property type="protein sequence ID" value="PQM43868.1"/>
    <property type="molecule type" value="Genomic_DNA"/>
</dbReference>
<evidence type="ECO:0000313" key="3">
    <source>
        <dbReference type="Proteomes" id="UP000091956"/>
    </source>
</evidence>
<sequence length="149" mass="16002">MHLESDVRIYGEESTGQQARRDNRTTNDKKHPSAPIVVISTVPTSPLHPSTAEQSHKLDSLESFPSISSSRCVLTCIPILHPVSAPTFPSFNSNIPSSHPPSGSLPPRAHIPSPFPSPSTPPTPHTTPASTVRTLISAAPRSLDHLELQ</sequence>
<accession>A0A2P6FH60</accession>
<reference evidence="2 3" key="1">
    <citation type="submission" date="2016-03" db="EMBL/GenBank/DDBJ databases">
        <title>Comparative genomics of Pseudogymnoascus destructans, the fungus causing white-nose syndrome of bats.</title>
        <authorList>
            <person name="Palmer J.M."/>
            <person name="Drees K.P."/>
            <person name="Foster J.T."/>
            <person name="Lindner D.L."/>
        </authorList>
    </citation>
    <scope>NUCLEOTIDE SEQUENCE [LARGE SCALE GENOMIC DNA]</scope>
    <source>
        <strain evidence="2 3">UAMH 10579</strain>
    </source>
</reference>
<reference evidence="3" key="2">
    <citation type="journal article" date="2018" name="Nat. Commun.">
        <title>Extreme sensitivity to ultraviolet light in the fungal pathogen causing white-nose syndrome of bats.</title>
        <authorList>
            <person name="Palmer J.M."/>
            <person name="Drees K.P."/>
            <person name="Foster J.T."/>
            <person name="Lindner D.L."/>
        </authorList>
    </citation>
    <scope>NUCLEOTIDE SEQUENCE [LARGE SCALE GENOMIC DNA]</scope>
    <source>
        <strain evidence="3">UAMH 10579</strain>
    </source>
</reference>
<feature type="region of interest" description="Disordered" evidence="1">
    <location>
        <begin position="88"/>
        <end position="132"/>
    </location>
</feature>
<gene>
    <name evidence="2" type="ORF">VE01_10764</name>
</gene>
<dbReference type="RefSeq" id="XP_059320199.1">
    <property type="nucleotide sequence ID" value="XM_059464216.1"/>
</dbReference>
<feature type="compositionally biased region" description="Basic and acidic residues" evidence="1">
    <location>
        <begin position="1"/>
        <end position="11"/>
    </location>
</feature>
<feature type="compositionally biased region" description="Polar residues" evidence="1">
    <location>
        <begin position="41"/>
        <end position="53"/>
    </location>
</feature>
<evidence type="ECO:0000313" key="2">
    <source>
        <dbReference type="EMBL" id="PQM43868.1"/>
    </source>
</evidence>
<feature type="compositionally biased region" description="Basic and acidic residues" evidence="1">
    <location>
        <begin position="19"/>
        <end position="31"/>
    </location>
</feature>
<name>A0A2P6FH60_9PEZI</name>
<feature type="compositionally biased region" description="Low complexity" evidence="1">
    <location>
        <begin position="96"/>
        <end position="107"/>
    </location>
</feature>
<keyword evidence="3" id="KW-1185">Reference proteome</keyword>
<evidence type="ECO:0000256" key="1">
    <source>
        <dbReference type="SAM" id="MobiDB-lite"/>
    </source>
</evidence>